<dbReference type="EMBL" id="LWDX02028858">
    <property type="protein sequence ID" value="OEL28919.1"/>
    <property type="molecule type" value="Genomic_DNA"/>
</dbReference>
<protein>
    <submittedName>
        <fullName evidence="1">Uncharacterized protein</fullName>
    </submittedName>
</protein>
<dbReference type="AlphaFoldDB" id="A0A1E5VV00"/>
<feature type="non-terminal residue" evidence="1">
    <location>
        <position position="1"/>
    </location>
</feature>
<proteinExistence type="predicted"/>
<evidence type="ECO:0000313" key="1">
    <source>
        <dbReference type="EMBL" id="OEL28919.1"/>
    </source>
</evidence>
<sequence length="37" mass="4457">LRQLIVPWWQGQQPYSDNRTHQPYPTLAKHLAEGIWQ</sequence>
<evidence type="ECO:0000313" key="2">
    <source>
        <dbReference type="Proteomes" id="UP000095767"/>
    </source>
</evidence>
<reference evidence="1 2" key="1">
    <citation type="submission" date="2016-09" db="EMBL/GenBank/DDBJ databases">
        <title>The draft genome of Dichanthelium oligosanthes: A C3 panicoid grass species.</title>
        <authorList>
            <person name="Studer A.J."/>
            <person name="Schnable J.C."/>
            <person name="Brutnell T.P."/>
        </authorList>
    </citation>
    <scope>NUCLEOTIDE SEQUENCE [LARGE SCALE GENOMIC DNA]</scope>
    <source>
        <strain evidence="2">cv. Kellogg 1175</strain>
        <tissue evidence="1">Leaf</tissue>
    </source>
</reference>
<accession>A0A1E5VV00</accession>
<gene>
    <name evidence="1" type="ORF">BAE44_0010064</name>
</gene>
<name>A0A1E5VV00_9POAL</name>
<comment type="caution">
    <text evidence="1">The sequence shown here is derived from an EMBL/GenBank/DDBJ whole genome shotgun (WGS) entry which is preliminary data.</text>
</comment>
<organism evidence="1 2">
    <name type="scientific">Dichanthelium oligosanthes</name>
    <dbReference type="NCBI Taxonomy" id="888268"/>
    <lineage>
        <taxon>Eukaryota</taxon>
        <taxon>Viridiplantae</taxon>
        <taxon>Streptophyta</taxon>
        <taxon>Embryophyta</taxon>
        <taxon>Tracheophyta</taxon>
        <taxon>Spermatophyta</taxon>
        <taxon>Magnoliopsida</taxon>
        <taxon>Liliopsida</taxon>
        <taxon>Poales</taxon>
        <taxon>Poaceae</taxon>
        <taxon>PACMAD clade</taxon>
        <taxon>Panicoideae</taxon>
        <taxon>Panicodae</taxon>
        <taxon>Paniceae</taxon>
        <taxon>Dichantheliinae</taxon>
        <taxon>Dichanthelium</taxon>
    </lineage>
</organism>
<keyword evidence="2" id="KW-1185">Reference proteome</keyword>
<dbReference type="Proteomes" id="UP000095767">
    <property type="component" value="Unassembled WGS sequence"/>
</dbReference>